<reference evidence="2" key="1">
    <citation type="submission" date="2021-06" db="EMBL/GenBank/DDBJ databases">
        <authorList>
            <person name="Arsene-Ploetze F."/>
        </authorList>
    </citation>
    <scope>NUCLEOTIDE SEQUENCE</scope>
    <source>
        <strain evidence="2">SBRY1</strain>
    </source>
</reference>
<dbReference type="Proteomes" id="UP001153328">
    <property type="component" value="Unassembled WGS sequence"/>
</dbReference>
<sequence length="235" mass="25854">MHERLEVVLELDPQSLGRGVLLVAAQGRTGPLVAHPREEVVHQPLLGQQLVHVTGVGVEQHLGGAAVDQHLRPAAGPGAAHGVLVLPLRPRPVGSAVRPGVLGEGQRGPHPRPQHHHHDVALRRPRQPPVDRRLRRLGGHHRRPAARLVPRHHLEGHPPAHERVVLHLLDHRPDDRPLPGNVTGRGQEHPQVDRHVPPRAHAPTVIRLRLPAQRDRDPAAPDRLPPGPGRLPSWR</sequence>
<feature type="region of interest" description="Disordered" evidence="1">
    <location>
        <begin position="98"/>
        <end position="158"/>
    </location>
</feature>
<protein>
    <submittedName>
        <fullName evidence="2">Uncharacterized protein</fullName>
    </submittedName>
</protein>
<organism evidence="2 3">
    <name type="scientific">Actinacidiphila bryophytorum</name>
    <dbReference type="NCBI Taxonomy" id="1436133"/>
    <lineage>
        <taxon>Bacteria</taxon>
        <taxon>Bacillati</taxon>
        <taxon>Actinomycetota</taxon>
        <taxon>Actinomycetes</taxon>
        <taxon>Kitasatosporales</taxon>
        <taxon>Streptomycetaceae</taxon>
        <taxon>Actinacidiphila</taxon>
    </lineage>
</organism>
<evidence type="ECO:0000313" key="3">
    <source>
        <dbReference type="Proteomes" id="UP001153328"/>
    </source>
</evidence>
<dbReference type="AlphaFoldDB" id="A0A9W4MGD0"/>
<evidence type="ECO:0000313" key="2">
    <source>
        <dbReference type="EMBL" id="CAG7645324.1"/>
    </source>
</evidence>
<gene>
    <name evidence="2" type="ORF">SBRY_40129</name>
</gene>
<proteinExistence type="predicted"/>
<accession>A0A9W4MGD0</accession>
<name>A0A9W4MGD0_9ACTN</name>
<dbReference type="EMBL" id="CAJVAX010000018">
    <property type="protein sequence ID" value="CAG7645324.1"/>
    <property type="molecule type" value="Genomic_DNA"/>
</dbReference>
<keyword evidence="3" id="KW-1185">Reference proteome</keyword>
<feature type="compositionally biased region" description="Basic residues" evidence="1">
    <location>
        <begin position="109"/>
        <end position="126"/>
    </location>
</feature>
<feature type="compositionally biased region" description="Basic and acidic residues" evidence="1">
    <location>
        <begin position="186"/>
        <end position="196"/>
    </location>
</feature>
<feature type="region of interest" description="Disordered" evidence="1">
    <location>
        <begin position="171"/>
        <end position="235"/>
    </location>
</feature>
<evidence type="ECO:0000256" key="1">
    <source>
        <dbReference type="SAM" id="MobiDB-lite"/>
    </source>
</evidence>
<comment type="caution">
    <text evidence="2">The sequence shown here is derived from an EMBL/GenBank/DDBJ whole genome shotgun (WGS) entry which is preliminary data.</text>
</comment>
<feature type="compositionally biased region" description="Basic residues" evidence="1">
    <location>
        <begin position="133"/>
        <end position="151"/>
    </location>
</feature>